<dbReference type="EMBL" id="QRGA01000005">
    <property type="protein sequence ID" value="RDU99346.1"/>
    <property type="molecule type" value="Genomic_DNA"/>
</dbReference>
<evidence type="ECO:0000313" key="3">
    <source>
        <dbReference type="EMBL" id="RDU99346.1"/>
    </source>
</evidence>
<dbReference type="SMART" id="SM00749">
    <property type="entry name" value="BON"/>
    <property type="match status" value="3"/>
</dbReference>
<feature type="domain" description="BON" evidence="2">
    <location>
        <begin position="78"/>
        <end position="146"/>
    </location>
</feature>
<organism evidence="3 4">
    <name type="scientific">Trinickia dinghuensis</name>
    <dbReference type="NCBI Taxonomy" id="2291023"/>
    <lineage>
        <taxon>Bacteria</taxon>
        <taxon>Pseudomonadati</taxon>
        <taxon>Pseudomonadota</taxon>
        <taxon>Betaproteobacteria</taxon>
        <taxon>Burkholderiales</taxon>
        <taxon>Burkholderiaceae</taxon>
        <taxon>Trinickia</taxon>
    </lineage>
</organism>
<dbReference type="RefSeq" id="WP_115533321.1">
    <property type="nucleotide sequence ID" value="NZ_QRGA01000005.1"/>
</dbReference>
<dbReference type="OrthoDB" id="870892at2"/>
<comment type="caution">
    <text evidence="3">The sequence shown here is derived from an EMBL/GenBank/DDBJ whole genome shotgun (WGS) entry which is preliminary data.</text>
</comment>
<evidence type="ECO:0000259" key="2">
    <source>
        <dbReference type="PROSITE" id="PS50914"/>
    </source>
</evidence>
<dbReference type="Pfam" id="PF04972">
    <property type="entry name" value="BON"/>
    <property type="match status" value="3"/>
</dbReference>
<name>A0A3D8K372_9BURK</name>
<sequence>MKTDSRLKKDIEQELEWDPSIDAAGIGVEVRNGIVTLAGHLRSYVEKLSARKAAQLVEGVKGVVVELDVRIPSSSRRTDEDIATSARSVLAWNAGLDEHAVKVTVEKGCVTLTGEVDWEYQARSAEKAVTPLRGVVVVVNQIQIKHQPVPTDIPARIEAALKRHAEDESRRVRVDVDDGTVTLHGTVSSLAEKSLALHAVWSAPGVRHVLDELTVARR</sequence>
<accession>A0A3D8K372</accession>
<dbReference type="Gene3D" id="3.30.1340.30">
    <property type="match status" value="3"/>
</dbReference>
<dbReference type="Proteomes" id="UP000256838">
    <property type="component" value="Unassembled WGS sequence"/>
</dbReference>
<dbReference type="AlphaFoldDB" id="A0A3D8K372"/>
<proteinExistence type="predicted"/>
<dbReference type="InterPro" id="IPR007055">
    <property type="entry name" value="BON_dom"/>
</dbReference>
<dbReference type="PROSITE" id="PS50914">
    <property type="entry name" value="BON"/>
    <property type="match status" value="3"/>
</dbReference>
<evidence type="ECO:0000256" key="1">
    <source>
        <dbReference type="ARBA" id="ARBA00022729"/>
    </source>
</evidence>
<reference evidence="3 4" key="1">
    <citation type="submission" date="2018-08" db="EMBL/GenBank/DDBJ databases">
        <title>Paraburkholderia sp. DHOM06 isolated from forest soil.</title>
        <authorList>
            <person name="Gao Z.-H."/>
            <person name="Qiu L.-H."/>
        </authorList>
    </citation>
    <scope>NUCLEOTIDE SEQUENCE [LARGE SCALE GENOMIC DNA]</scope>
    <source>
        <strain evidence="3 4">DHOM06</strain>
    </source>
</reference>
<dbReference type="InterPro" id="IPR051686">
    <property type="entry name" value="Lipoprotein_DolP"/>
</dbReference>
<protein>
    <submittedName>
        <fullName evidence="3">BON domain-containing protein</fullName>
    </submittedName>
</protein>
<gene>
    <name evidence="3" type="ORF">DWV00_09575</name>
</gene>
<dbReference type="PANTHER" id="PTHR34606:SF4">
    <property type="entry name" value="OUTER MEMBRANE LIPOPROTEIN DOLP"/>
    <property type="match status" value="1"/>
</dbReference>
<evidence type="ECO:0000313" key="4">
    <source>
        <dbReference type="Proteomes" id="UP000256838"/>
    </source>
</evidence>
<dbReference type="InterPro" id="IPR014004">
    <property type="entry name" value="Transpt-assoc_nodulatn_dom_bac"/>
</dbReference>
<keyword evidence="1" id="KW-0732">Signal</keyword>
<dbReference type="PANTHER" id="PTHR34606">
    <property type="entry name" value="BON DOMAIN-CONTAINING PROTEIN"/>
    <property type="match status" value="1"/>
</dbReference>
<keyword evidence="4" id="KW-1185">Reference proteome</keyword>
<feature type="domain" description="BON" evidence="2">
    <location>
        <begin position="3"/>
        <end position="71"/>
    </location>
</feature>
<feature type="domain" description="BON" evidence="2">
    <location>
        <begin position="149"/>
        <end position="217"/>
    </location>
</feature>